<keyword evidence="3" id="KW-1185">Reference proteome</keyword>
<organism evidence="2 3">
    <name type="scientific">Gigaspora margarita</name>
    <dbReference type="NCBI Taxonomy" id="4874"/>
    <lineage>
        <taxon>Eukaryota</taxon>
        <taxon>Fungi</taxon>
        <taxon>Fungi incertae sedis</taxon>
        <taxon>Mucoromycota</taxon>
        <taxon>Glomeromycotina</taxon>
        <taxon>Glomeromycetes</taxon>
        <taxon>Diversisporales</taxon>
        <taxon>Gigasporaceae</taxon>
        <taxon>Gigaspora</taxon>
    </lineage>
</organism>
<feature type="compositionally biased region" description="Polar residues" evidence="1">
    <location>
        <begin position="35"/>
        <end position="46"/>
    </location>
</feature>
<proteinExistence type="predicted"/>
<gene>
    <name evidence="2" type="ORF">GMARGA_LOCUS38841</name>
</gene>
<sequence>ENDVIVLEDSEKENEIQPISTADEAPAAHEGIKVYTSQSTTSDQRR</sequence>
<dbReference type="Proteomes" id="UP000789901">
    <property type="component" value="Unassembled WGS sequence"/>
</dbReference>
<feature type="non-terminal residue" evidence="2">
    <location>
        <position position="1"/>
    </location>
</feature>
<evidence type="ECO:0000313" key="2">
    <source>
        <dbReference type="EMBL" id="CAG8847775.1"/>
    </source>
</evidence>
<evidence type="ECO:0000313" key="3">
    <source>
        <dbReference type="Proteomes" id="UP000789901"/>
    </source>
</evidence>
<protein>
    <submittedName>
        <fullName evidence="2">18190_t:CDS:1</fullName>
    </submittedName>
</protein>
<accession>A0ABN7X5P2</accession>
<feature type="region of interest" description="Disordered" evidence="1">
    <location>
        <begin position="1"/>
        <end position="46"/>
    </location>
</feature>
<feature type="non-terminal residue" evidence="2">
    <location>
        <position position="46"/>
    </location>
</feature>
<comment type="caution">
    <text evidence="2">The sequence shown here is derived from an EMBL/GenBank/DDBJ whole genome shotgun (WGS) entry which is preliminary data.</text>
</comment>
<dbReference type="EMBL" id="CAJVQB010089193">
    <property type="protein sequence ID" value="CAG8847775.1"/>
    <property type="molecule type" value="Genomic_DNA"/>
</dbReference>
<evidence type="ECO:0000256" key="1">
    <source>
        <dbReference type="SAM" id="MobiDB-lite"/>
    </source>
</evidence>
<feature type="compositionally biased region" description="Acidic residues" evidence="1">
    <location>
        <begin position="1"/>
        <end position="12"/>
    </location>
</feature>
<name>A0ABN7X5P2_GIGMA</name>
<reference evidence="2 3" key="1">
    <citation type="submission" date="2021-06" db="EMBL/GenBank/DDBJ databases">
        <authorList>
            <person name="Kallberg Y."/>
            <person name="Tangrot J."/>
            <person name="Rosling A."/>
        </authorList>
    </citation>
    <scope>NUCLEOTIDE SEQUENCE [LARGE SCALE GENOMIC DNA]</scope>
    <source>
        <strain evidence="2 3">120-4 pot B 10/14</strain>
    </source>
</reference>